<comment type="caution">
    <text evidence="2">The sequence shown here is derived from an EMBL/GenBank/DDBJ whole genome shotgun (WGS) entry which is preliminary data.</text>
</comment>
<feature type="compositionally biased region" description="Polar residues" evidence="1">
    <location>
        <begin position="50"/>
        <end position="63"/>
    </location>
</feature>
<gene>
    <name evidence="2" type="ORF">CMUS01_13919</name>
</gene>
<evidence type="ECO:0000313" key="3">
    <source>
        <dbReference type="Proteomes" id="UP000639643"/>
    </source>
</evidence>
<dbReference type="Proteomes" id="UP000639643">
    <property type="component" value="Unassembled WGS sequence"/>
</dbReference>
<organism evidence="2 3">
    <name type="scientific">Colletotrichum musicola</name>
    <dbReference type="NCBI Taxonomy" id="2175873"/>
    <lineage>
        <taxon>Eukaryota</taxon>
        <taxon>Fungi</taxon>
        <taxon>Dikarya</taxon>
        <taxon>Ascomycota</taxon>
        <taxon>Pezizomycotina</taxon>
        <taxon>Sordariomycetes</taxon>
        <taxon>Hypocreomycetidae</taxon>
        <taxon>Glomerellales</taxon>
        <taxon>Glomerellaceae</taxon>
        <taxon>Colletotrichum</taxon>
        <taxon>Colletotrichum orchidearum species complex</taxon>
    </lineage>
</organism>
<proteinExistence type="predicted"/>
<evidence type="ECO:0000313" key="2">
    <source>
        <dbReference type="EMBL" id="KAF6808327.1"/>
    </source>
</evidence>
<dbReference type="AlphaFoldDB" id="A0A8H6J8G8"/>
<dbReference type="EMBL" id="WIGM01000935">
    <property type="protein sequence ID" value="KAF6808327.1"/>
    <property type="molecule type" value="Genomic_DNA"/>
</dbReference>
<feature type="compositionally biased region" description="Low complexity" evidence="1">
    <location>
        <begin position="31"/>
        <end position="41"/>
    </location>
</feature>
<keyword evidence="3" id="KW-1185">Reference proteome</keyword>
<protein>
    <submittedName>
        <fullName evidence="2">Uncharacterized protein</fullName>
    </submittedName>
</protein>
<accession>A0A8H6J8G8</accession>
<feature type="region of interest" description="Disordered" evidence="1">
    <location>
        <begin position="319"/>
        <end position="387"/>
    </location>
</feature>
<evidence type="ECO:0000256" key="1">
    <source>
        <dbReference type="SAM" id="MobiDB-lite"/>
    </source>
</evidence>
<name>A0A8H6J8G8_9PEZI</name>
<feature type="compositionally biased region" description="Polar residues" evidence="1">
    <location>
        <begin position="323"/>
        <end position="338"/>
    </location>
</feature>
<sequence length="387" mass="42391">MGADRTLGPSHDTAGGHPTITRRSEAVPENLQLDLQQSRSQRSMKKGTESTESAAQPVLGQSNQTPSLTTAFFFSQICLRSGRAGQPGLGGSGSSSGLGSISDPGTGFHSLLNHCWVLRITLPIKFQLGSFTRSKPCRSLGIEHHFGSCLGGFLNLEFTRAATWQACLGCIPGVSRRMEVPRFAWPFHRFASETAQQWLEASGKQRQRSATQSASVSLDIQRWKRDARTGRSQVPIVPLPNPDFPTVPCPSPADSPLGIAYCVPQTPPYPSTSFTLRPRSTWLPQRSRILELRGPGHQITHTHTPTTTHNNPRFNRTRAATAVRQQSAVDTPPTSDWTEPSPARRPSLTTYYPFHTSIPPTIKEQQGKAGLDTSRPDQRPPATSDWT</sequence>
<reference evidence="2" key="1">
    <citation type="journal article" date="2020" name="Phytopathology">
        <title>Genome Sequence Resources of Colletotrichum truncatum, C. plurivorum, C. musicola, and C. sojae: Four Species Pathogenic to Soybean (Glycine max).</title>
        <authorList>
            <person name="Rogerio F."/>
            <person name="Boufleur T.R."/>
            <person name="Ciampi-Guillardi M."/>
            <person name="Sukno S.A."/>
            <person name="Thon M.R."/>
            <person name="Massola Junior N.S."/>
            <person name="Baroncelli R."/>
        </authorList>
    </citation>
    <scope>NUCLEOTIDE SEQUENCE</scope>
    <source>
        <strain evidence="2">LFN0074</strain>
    </source>
</reference>
<feature type="region of interest" description="Disordered" evidence="1">
    <location>
        <begin position="1"/>
        <end position="63"/>
    </location>
</feature>